<protein>
    <submittedName>
        <fullName evidence="6">Nitroreductase family protein</fullName>
    </submittedName>
</protein>
<dbReference type="PANTHER" id="PTHR23026:SF90">
    <property type="entry name" value="IODOTYROSINE DEIODINASE 1"/>
    <property type="match status" value="1"/>
</dbReference>
<feature type="compositionally biased region" description="Basic and acidic residues" evidence="4">
    <location>
        <begin position="231"/>
        <end position="242"/>
    </location>
</feature>
<dbReference type="RefSeq" id="WP_191789581.1">
    <property type="nucleotide sequence ID" value="NZ_JACSQE010000003.1"/>
</dbReference>
<name>A0ABR8UZA4_9CELL</name>
<organism evidence="6 7">
    <name type="scientific">Oerskovia gallyi</name>
    <dbReference type="NCBI Taxonomy" id="2762226"/>
    <lineage>
        <taxon>Bacteria</taxon>
        <taxon>Bacillati</taxon>
        <taxon>Actinomycetota</taxon>
        <taxon>Actinomycetes</taxon>
        <taxon>Micrococcales</taxon>
        <taxon>Cellulomonadaceae</taxon>
        <taxon>Oerskovia</taxon>
    </lineage>
</organism>
<evidence type="ECO:0000256" key="1">
    <source>
        <dbReference type="ARBA" id="ARBA00022630"/>
    </source>
</evidence>
<dbReference type="SUPFAM" id="SSF55469">
    <property type="entry name" value="FMN-dependent nitroreductase-like"/>
    <property type="match status" value="1"/>
</dbReference>
<dbReference type="EMBL" id="JACSQE010000003">
    <property type="protein sequence ID" value="MBD7997867.1"/>
    <property type="molecule type" value="Genomic_DNA"/>
</dbReference>
<dbReference type="Pfam" id="PF00881">
    <property type="entry name" value="Nitroreductase"/>
    <property type="match status" value="1"/>
</dbReference>
<evidence type="ECO:0000256" key="2">
    <source>
        <dbReference type="ARBA" id="ARBA00022643"/>
    </source>
</evidence>
<evidence type="ECO:0000256" key="3">
    <source>
        <dbReference type="ARBA" id="ARBA00023002"/>
    </source>
</evidence>
<proteinExistence type="predicted"/>
<dbReference type="InterPro" id="IPR029479">
    <property type="entry name" value="Nitroreductase"/>
</dbReference>
<feature type="domain" description="Nitroreductase" evidence="5">
    <location>
        <begin position="7"/>
        <end position="201"/>
    </location>
</feature>
<feature type="region of interest" description="Disordered" evidence="4">
    <location>
        <begin position="64"/>
        <end position="91"/>
    </location>
</feature>
<dbReference type="InterPro" id="IPR050627">
    <property type="entry name" value="Nitroreductase/BluB"/>
</dbReference>
<reference evidence="6 7" key="1">
    <citation type="submission" date="2020-08" db="EMBL/GenBank/DDBJ databases">
        <title>A Genomic Blueprint of the Chicken Gut Microbiome.</title>
        <authorList>
            <person name="Gilroy R."/>
            <person name="Ravi A."/>
            <person name="Getino M."/>
            <person name="Pursley I."/>
            <person name="Horton D.L."/>
            <person name="Alikhan N.-F."/>
            <person name="Baker D."/>
            <person name="Gharbi K."/>
            <person name="Hall N."/>
            <person name="Watson M."/>
            <person name="Adriaenssens E.M."/>
            <person name="Foster-Nyarko E."/>
            <person name="Jarju S."/>
            <person name="Secka A."/>
            <person name="Antonio M."/>
            <person name="Oren A."/>
            <person name="Chaudhuri R."/>
            <person name="La Ragione R.M."/>
            <person name="Hildebrand F."/>
            <person name="Pallen M.J."/>
        </authorList>
    </citation>
    <scope>NUCLEOTIDE SEQUENCE [LARGE SCALE GENOMIC DNA]</scope>
    <source>
        <strain evidence="6 7">Sa2CUA8</strain>
    </source>
</reference>
<dbReference type="Gene3D" id="3.40.109.10">
    <property type="entry name" value="NADH Oxidase"/>
    <property type="match status" value="1"/>
</dbReference>
<sequence length="242" mass="25414">MEFQDVVRRRRMVRRFTDEPVDPRSVDRLLRNAVRAPNAGFTQGWAFVVLDTPDGVARFWSATSPRAVGEPGGGGSAGGAGGGGDAAPGGAAKESRWLAGMRTAPVVVVVLTSREAYLRRYAEDDKVRAAAQATGEGDSPWDVPYWHVDAGMASLLMLQTAVDEGLGACFFGVPPGQVEALREAFGVPDEFLVTGVVAVGHAADPAPREGARGPGVGATASGGSPTRRPRRPLEDVVHRGGW</sequence>
<keyword evidence="1" id="KW-0285">Flavoprotein</keyword>
<dbReference type="CDD" id="cd02062">
    <property type="entry name" value="Nitro_FMN_reductase"/>
    <property type="match status" value="1"/>
</dbReference>
<accession>A0ABR8UZA4</accession>
<feature type="region of interest" description="Disordered" evidence="4">
    <location>
        <begin position="204"/>
        <end position="242"/>
    </location>
</feature>
<keyword evidence="3" id="KW-0560">Oxidoreductase</keyword>
<keyword evidence="7" id="KW-1185">Reference proteome</keyword>
<dbReference type="Proteomes" id="UP000633601">
    <property type="component" value="Unassembled WGS sequence"/>
</dbReference>
<evidence type="ECO:0000256" key="4">
    <source>
        <dbReference type="SAM" id="MobiDB-lite"/>
    </source>
</evidence>
<evidence type="ECO:0000313" key="6">
    <source>
        <dbReference type="EMBL" id="MBD7997867.1"/>
    </source>
</evidence>
<evidence type="ECO:0000313" key="7">
    <source>
        <dbReference type="Proteomes" id="UP000633601"/>
    </source>
</evidence>
<evidence type="ECO:0000259" key="5">
    <source>
        <dbReference type="Pfam" id="PF00881"/>
    </source>
</evidence>
<keyword evidence="2" id="KW-0288">FMN</keyword>
<comment type="caution">
    <text evidence="6">The sequence shown here is derived from an EMBL/GenBank/DDBJ whole genome shotgun (WGS) entry which is preliminary data.</text>
</comment>
<gene>
    <name evidence="6" type="ORF">H9640_04800</name>
</gene>
<dbReference type="PANTHER" id="PTHR23026">
    <property type="entry name" value="NADPH NITROREDUCTASE"/>
    <property type="match status" value="1"/>
</dbReference>
<feature type="compositionally biased region" description="Gly residues" evidence="4">
    <location>
        <begin position="70"/>
        <end position="87"/>
    </location>
</feature>
<dbReference type="InterPro" id="IPR000415">
    <property type="entry name" value="Nitroreductase-like"/>
</dbReference>